<dbReference type="Proteomes" id="UP001596470">
    <property type="component" value="Unassembled WGS sequence"/>
</dbReference>
<evidence type="ECO:0000256" key="1">
    <source>
        <dbReference type="SAM" id="Phobius"/>
    </source>
</evidence>
<feature type="transmembrane region" description="Helical" evidence="1">
    <location>
        <begin position="327"/>
        <end position="351"/>
    </location>
</feature>
<feature type="transmembrane region" description="Helical" evidence="1">
    <location>
        <begin position="284"/>
        <end position="307"/>
    </location>
</feature>
<feature type="transmembrane region" description="Helical" evidence="1">
    <location>
        <begin position="211"/>
        <end position="237"/>
    </location>
</feature>
<dbReference type="EMBL" id="JBHSYS010000005">
    <property type="protein sequence ID" value="MFC6960185.1"/>
    <property type="molecule type" value="Genomic_DNA"/>
</dbReference>
<keyword evidence="1" id="KW-0812">Transmembrane</keyword>
<feature type="transmembrane region" description="Helical" evidence="1">
    <location>
        <begin position="168"/>
        <end position="190"/>
    </location>
</feature>
<feature type="transmembrane region" description="Helical" evidence="1">
    <location>
        <begin position="80"/>
        <end position="99"/>
    </location>
</feature>
<keyword evidence="3" id="KW-1185">Reference proteome</keyword>
<evidence type="ECO:0008006" key="4">
    <source>
        <dbReference type="Google" id="ProtNLM"/>
    </source>
</evidence>
<comment type="caution">
    <text evidence="2">The sequence shown here is derived from an EMBL/GenBank/DDBJ whole genome shotgun (WGS) entry which is preliminary data.</text>
</comment>
<protein>
    <recommendedName>
        <fullName evidence="4">Alpha-1,2-mannosyltransferase</fullName>
    </recommendedName>
</protein>
<proteinExistence type="predicted"/>
<evidence type="ECO:0000313" key="3">
    <source>
        <dbReference type="Proteomes" id="UP001596470"/>
    </source>
</evidence>
<keyword evidence="1" id="KW-1133">Transmembrane helix</keyword>
<feature type="transmembrane region" description="Helical" evidence="1">
    <location>
        <begin position="53"/>
        <end position="73"/>
    </location>
</feature>
<gene>
    <name evidence="2" type="ORF">ACFQS3_23595</name>
</gene>
<keyword evidence="1" id="KW-0472">Membrane</keyword>
<name>A0ABW2DF58_9ACTN</name>
<evidence type="ECO:0000313" key="2">
    <source>
        <dbReference type="EMBL" id="MFC6960185.1"/>
    </source>
</evidence>
<reference evidence="3" key="1">
    <citation type="journal article" date="2019" name="Int. J. Syst. Evol. Microbiol.">
        <title>The Global Catalogue of Microorganisms (GCM) 10K type strain sequencing project: providing services to taxonomists for standard genome sequencing and annotation.</title>
        <authorList>
            <consortium name="The Broad Institute Genomics Platform"/>
            <consortium name="The Broad Institute Genome Sequencing Center for Infectious Disease"/>
            <person name="Wu L."/>
            <person name="Ma J."/>
        </authorList>
    </citation>
    <scope>NUCLEOTIDE SEQUENCE [LARGE SCALE GENOMIC DNA]</scope>
    <source>
        <strain evidence="3">KACC 12634</strain>
    </source>
</reference>
<feature type="transmembrane region" description="Helical" evidence="1">
    <location>
        <begin position="249"/>
        <end position="277"/>
    </location>
</feature>
<organism evidence="2 3">
    <name type="scientific">Glycomyces mayteni</name>
    <dbReference type="NCBI Taxonomy" id="543887"/>
    <lineage>
        <taxon>Bacteria</taxon>
        <taxon>Bacillati</taxon>
        <taxon>Actinomycetota</taxon>
        <taxon>Actinomycetes</taxon>
        <taxon>Glycomycetales</taxon>
        <taxon>Glycomycetaceae</taxon>
        <taxon>Glycomyces</taxon>
    </lineage>
</organism>
<dbReference type="RefSeq" id="WP_382356066.1">
    <property type="nucleotide sequence ID" value="NZ_JBHMBP010000005.1"/>
</dbReference>
<accession>A0ABW2DF58</accession>
<sequence length="425" mass="44929">MTAKARTAAVLTGWALLLALAWVLGQVKLAVTEGRHQLGAMPLFGSWEPHLDATLLAPILVGAFLIAFLPAAAARWRWRWAAAATALAAVAFSLALTVAHSHPRTWTDLDHHYAGNVHLVDDAGGPAAFLAHYTRLQLDGVYPIHFQSHPPGLVMFFWGADRIGLSGLVFQNTVIQLGVAAAVLAALAIGRDVAGERLARRAAPFLVIAPAAYWHNTADLVFAGVTLSAVACLVLATNRTGARAAALTAAGGLLAGAALMLSFSAALLAVPVLIVALRRRRWGVLLGGGALAAAVVLTPLAWGYWWLDGLQATRVCYYAGVAAIRGYWYFLLANLAVLALALGPATAVALSRLRDRRMWIVVGSCLAAVALADLSGMSSAETERIWQPFMPLVLLAGCALPRPRIWLAVQLGVAVVLAAALRVQW</sequence>